<evidence type="ECO:0000313" key="3">
    <source>
        <dbReference type="Proteomes" id="UP001497383"/>
    </source>
</evidence>
<protein>
    <recommendedName>
        <fullName evidence="4">GRIP domain-containing protein</fullName>
    </recommendedName>
</protein>
<sequence>MHIEPSQCTSRDVLNYISSLKGLASKLKRQVTELDGANKTLKSELAKAENEVSILRESSKEERDAVTKLAAWRNDWKTFENEMNQELALKEAEVNKWKNKVLEKSEKENQLAKSVERLEKDLSSKNEEIKKLKDDSLKKTQMENQMETRIESLEKDLLSKDEVSQKVQKELLEKMQHDKMEHEALKRKEIDILHSELAQENSRADQMAQSIQSLEEKLSLKDAHVIKLKNKLSETTTREDQMAMEMKRLQNELAITKRNNETKNRDLLHRNHLLKKETVDCKRREKEIVSTMKHLEQDVQLTRSEIEAKSDALERVKSQEEAIYGELEMMKNEFACFRKQFADEMAINKPPRHAPGQITSAVSQAFATLVEETERNVNSSGSKSFNGADTVNLCSLYENNYFEALNESRDNRNSRIFSQELSKNLLKLTCGYCEKLIPREEKQIAYLKSLVKDLSQKKFEPSDDDINYLSRQVVKTVAYLFSKSLKTALVVEKKNLKMPLEAI</sequence>
<dbReference type="Proteomes" id="UP001497383">
    <property type="component" value="Chromosome 8"/>
</dbReference>
<reference evidence="2 3" key="1">
    <citation type="submission" date="2024-03" db="EMBL/GenBank/DDBJ databases">
        <authorList>
            <person name="Brejova B."/>
        </authorList>
    </citation>
    <scope>NUCLEOTIDE SEQUENCE [LARGE SCALE GENOMIC DNA]</scope>
    <source>
        <strain evidence="2 3">CBS 14171</strain>
    </source>
</reference>
<gene>
    <name evidence="2" type="ORF">LODBEIA_P60930</name>
</gene>
<feature type="coiled-coil region" evidence="1">
    <location>
        <begin position="24"/>
        <end position="135"/>
    </location>
</feature>
<keyword evidence="1" id="KW-0175">Coiled coil</keyword>
<accession>A0ABP0ZV60</accession>
<dbReference type="EMBL" id="OZ022412">
    <property type="protein sequence ID" value="CAK9442350.1"/>
    <property type="molecule type" value="Genomic_DNA"/>
</dbReference>
<evidence type="ECO:0000313" key="2">
    <source>
        <dbReference type="EMBL" id="CAK9442350.1"/>
    </source>
</evidence>
<feature type="coiled-coil region" evidence="1">
    <location>
        <begin position="168"/>
        <end position="266"/>
    </location>
</feature>
<dbReference type="GeneID" id="92211289"/>
<keyword evidence="3" id="KW-1185">Reference proteome</keyword>
<proteinExistence type="predicted"/>
<evidence type="ECO:0000256" key="1">
    <source>
        <dbReference type="SAM" id="Coils"/>
    </source>
</evidence>
<name>A0ABP0ZV60_9ASCO</name>
<organism evidence="2 3">
    <name type="scientific">Lodderomyces beijingensis</name>
    <dbReference type="NCBI Taxonomy" id="1775926"/>
    <lineage>
        <taxon>Eukaryota</taxon>
        <taxon>Fungi</taxon>
        <taxon>Dikarya</taxon>
        <taxon>Ascomycota</taxon>
        <taxon>Saccharomycotina</taxon>
        <taxon>Pichiomycetes</taxon>
        <taxon>Debaryomycetaceae</taxon>
        <taxon>Candida/Lodderomyces clade</taxon>
        <taxon>Lodderomyces</taxon>
    </lineage>
</organism>
<dbReference type="RefSeq" id="XP_066833031.1">
    <property type="nucleotide sequence ID" value="XM_066976498.1"/>
</dbReference>
<evidence type="ECO:0008006" key="4">
    <source>
        <dbReference type="Google" id="ProtNLM"/>
    </source>
</evidence>